<evidence type="ECO:0000259" key="4">
    <source>
        <dbReference type="PROSITE" id="PS51379"/>
    </source>
</evidence>
<name>A0A9R1X5H7_LACSA</name>
<evidence type="ECO:0000256" key="3">
    <source>
        <dbReference type="ARBA" id="ARBA00023078"/>
    </source>
</evidence>
<evidence type="ECO:0000313" key="6">
    <source>
        <dbReference type="Proteomes" id="UP000235145"/>
    </source>
</evidence>
<feature type="domain" description="4Fe-4S ferredoxin-type" evidence="4">
    <location>
        <begin position="176"/>
        <end position="195"/>
    </location>
</feature>
<keyword evidence="1" id="KW-0150">Chloroplast</keyword>
<dbReference type="PROSITE" id="PS51379">
    <property type="entry name" value="4FE4S_FER_2"/>
    <property type="match status" value="1"/>
</dbReference>
<organism evidence="5 6">
    <name type="scientific">Lactuca sativa</name>
    <name type="common">Garden lettuce</name>
    <dbReference type="NCBI Taxonomy" id="4236"/>
    <lineage>
        <taxon>Eukaryota</taxon>
        <taxon>Viridiplantae</taxon>
        <taxon>Streptophyta</taxon>
        <taxon>Embryophyta</taxon>
        <taxon>Tracheophyta</taxon>
        <taxon>Spermatophyta</taxon>
        <taxon>Magnoliopsida</taxon>
        <taxon>eudicotyledons</taxon>
        <taxon>Gunneridae</taxon>
        <taxon>Pentapetalae</taxon>
        <taxon>asterids</taxon>
        <taxon>campanulids</taxon>
        <taxon>Asterales</taxon>
        <taxon>Asteraceae</taxon>
        <taxon>Cichorioideae</taxon>
        <taxon>Cichorieae</taxon>
        <taxon>Lactucinae</taxon>
        <taxon>Lactuca</taxon>
    </lineage>
</organism>
<sequence length="208" mass="23075">MIGMLVQDPSKVNDVKLHDMSLLWLQTYRNCQTCIGGNALRCTMCRGTGKVLYQVKNYTLRSGEKATAEAIADAIAENRAKLVHLPATMDLNVPLPSKDCDSCDGSGVIKCPECKDKLQVRISADDVITTYQLLSSLLYKFFKVLSDPAQRMVYDEIHGYALTAINPFFDDSSPKDHVFVDEFSCIGCKNCANVCGQKLNDHVLLVRT</sequence>
<evidence type="ECO:0000256" key="2">
    <source>
        <dbReference type="ARBA" id="ARBA00022640"/>
    </source>
</evidence>
<dbReference type="InterPro" id="IPR017900">
    <property type="entry name" value="4Fe4S_Fe_S_CS"/>
</dbReference>
<evidence type="ECO:0000313" key="5">
    <source>
        <dbReference type="EMBL" id="KAJ0196727.1"/>
    </source>
</evidence>
<dbReference type="InterPro" id="IPR017896">
    <property type="entry name" value="4Fe4S_Fe-S-bd"/>
</dbReference>
<dbReference type="PROSITE" id="PS00198">
    <property type="entry name" value="4FE4S_FER_1"/>
    <property type="match status" value="1"/>
</dbReference>
<dbReference type="AlphaFoldDB" id="A0A9R1X5H7"/>
<keyword evidence="2" id="KW-0934">Plastid</keyword>
<gene>
    <name evidence="5" type="ORF">LSAT_V11C700376660</name>
</gene>
<dbReference type="Proteomes" id="UP000235145">
    <property type="component" value="Unassembled WGS sequence"/>
</dbReference>
<accession>A0A9R1X5H7</accession>
<dbReference type="PANTHER" id="PTHR36404:SF1">
    <property type="entry name" value="EMBRYO DEFECTIVE 2737"/>
    <property type="match status" value="1"/>
</dbReference>
<comment type="caution">
    <text evidence="5">The sequence shown here is derived from an EMBL/GenBank/DDBJ whole genome shotgun (WGS) entry which is preliminary data.</text>
</comment>
<dbReference type="InterPro" id="IPR056892">
    <property type="entry name" value="Zf-AtTam37"/>
</dbReference>
<proteinExistence type="predicted"/>
<keyword evidence="3" id="KW-0793">Thylakoid</keyword>
<reference evidence="5 6" key="1">
    <citation type="journal article" date="2017" name="Nat. Commun.">
        <title>Genome assembly with in vitro proximity ligation data and whole-genome triplication in lettuce.</title>
        <authorList>
            <person name="Reyes-Chin-Wo S."/>
            <person name="Wang Z."/>
            <person name="Yang X."/>
            <person name="Kozik A."/>
            <person name="Arikit S."/>
            <person name="Song C."/>
            <person name="Xia L."/>
            <person name="Froenicke L."/>
            <person name="Lavelle D.O."/>
            <person name="Truco M.J."/>
            <person name="Xia R."/>
            <person name="Zhu S."/>
            <person name="Xu C."/>
            <person name="Xu H."/>
            <person name="Xu X."/>
            <person name="Cox K."/>
            <person name="Korf I."/>
            <person name="Meyers B.C."/>
            <person name="Michelmore R.W."/>
        </authorList>
    </citation>
    <scope>NUCLEOTIDE SEQUENCE [LARGE SCALE GENOMIC DNA]</scope>
    <source>
        <strain evidence="6">cv. Salinas</strain>
        <tissue evidence="5">Seedlings</tissue>
    </source>
</reference>
<dbReference type="EMBL" id="NBSK02000007">
    <property type="protein sequence ID" value="KAJ0196727.1"/>
    <property type="molecule type" value="Genomic_DNA"/>
</dbReference>
<dbReference type="PANTHER" id="PTHR36404">
    <property type="entry name" value="EMBRYO DEFECTIVE 2737"/>
    <property type="match status" value="1"/>
</dbReference>
<keyword evidence="6" id="KW-1185">Reference proteome</keyword>
<evidence type="ECO:0000256" key="1">
    <source>
        <dbReference type="ARBA" id="ARBA00022528"/>
    </source>
</evidence>
<protein>
    <recommendedName>
        <fullName evidence="4">4Fe-4S ferredoxin-type domain-containing protein</fullName>
    </recommendedName>
</protein>
<dbReference type="Pfam" id="PF25112">
    <property type="entry name" value="zf-AtTam37"/>
    <property type="match status" value="1"/>
</dbReference>